<keyword evidence="4 8" id="KW-0031">Aminopeptidase</keyword>
<dbReference type="CDD" id="cd00433">
    <property type="entry name" value="Peptidase_M17"/>
    <property type="match status" value="1"/>
</dbReference>
<dbReference type="HAMAP" id="MF_00181">
    <property type="entry name" value="Cytosol_peptidase_M17"/>
    <property type="match status" value="1"/>
</dbReference>
<keyword evidence="8" id="KW-0479">Metal-binding</keyword>
<comment type="catalytic activity">
    <reaction evidence="1 8">
        <text>Release of an N-terminal amino acid, Xaa-|-Yaa-, in which Xaa is preferably Leu, but may be other amino acids including Pro although not Arg or Lys, and Yaa may be Pro. Amino acid amides and methyl esters are also readily hydrolyzed, but rates on arylamides are exceedingly low.</text>
        <dbReference type="EC" id="3.4.11.1"/>
    </reaction>
</comment>
<evidence type="ECO:0000256" key="1">
    <source>
        <dbReference type="ARBA" id="ARBA00000135"/>
    </source>
</evidence>
<keyword evidence="11" id="KW-1185">Reference proteome</keyword>
<feature type="active site" evidence="8">
    <location>
        <position position="321"/>
    </location>
</feature>
<keyword evidence="7 8" id="KW-0464">Manganese</keyword>
<comment type="subcellular location">
    <subcellularLocation>
        <location evidence="8">Cytoplasm</location>
    </subcellularLocation>
</comment>
<dbReference type="AlphaFoldDB" id="A0A5P8P0J4"/>
<proteinExistence type="inferred from homology"/>
<feature type="binding site" evidence="8">
    <location>
        <position position="258"/>
    </location>
    <ligand>
        <name>Mn(2+)</name>
        <dbReference type="ChEBI" id="CHEBI:29035"/>
        <label>2</label>
    </ligand>
</feature>
<evidence type="ECO:0000313" key="11">
    <source>
        <dbReference type="Proteomes" id="UP000326944"/>
    </source>
</evidence>
<dbReference type="GO" id="GO:0006508">
    <property type="term" value="P:proteolysis"/>
    <property type="evidence" value="ECO:0007669"/>
    <property type="project" value="UniProtKB-KW"/>
</dbReference>
<evidence type="ECO:0000256" key="6">
    <source>
        <dbReference type="ARBA" id="ARBA00022801"/>
    </source>
</evidence>
<name>A0A5P8P0J4_9BACT</name>
<keyword evidence="8" id="KW-0963">Cytoplasm</keyword>
<dbReference type="GO" id="GO:0030145">
    <property type="term" value="F:manganese ion binding"/>
    <property type="evidence" value="ECO:0007669"/>
    <property type="project" value="UniProtKB-UniRule"/>
</dbReference>
<dbReference type="EC" id="3.4.11.10" evidence="8"/>
<feature type="binding site" evidence="8">
    <location>
        <position position="319"/>
    </location>
    <ligand>
        <name>Mn(2+)</name>
        <dbReference type="ChEBI" id="CHEBI:29035"/>
        <label>1</label>
    </ligand>
</feature>
<dbReference type="Pfam" id="PF00883">
    <property type="entry name" value="Peptidase_M17"/>
    <property type="match status" value="1"/>
</dbReference>
<dbReference type="SUPFAM" id="SSF52949">
    <property type="entry name" value="Macro domain-like"/>
    <property type="match status" value="1"/>
</dbReference>
<keyword evidence="6 8" id="KW-0378">Hydrolase</keyword>
<organism evidence="10 11">
    <name type="scientific">Sulfurimonas lithotrophica</name>
    <dbReference type="NCBI Taxonomy" id="2590022"/>
    <lineage>
        <taxon>Bacteria</taxon>
        <taxon>Pseudomonadati</taxon>
        <taxon>Campylobacterota</taxon>
        <taxon>Epsilonproteobacteria</taxon>
        <taxon>Campylobacterales</taxon>
        <taxon>Sulfurimonadaceae</taxon>
        <taxon>Sulfurimonas</taxon>
    </lineage>
</organism>
<evidence type="ECO:0000313" key="10">
    <source>
        <dbReference type="EMBL" id="QFR49232.1"/>
    </source>
</evidence>
<keyword evidence="5 8" id="KW-0645">Protease</keyword>
<evidence type="ECO:0000256" key="2">
    <source>
        <dbReference type="ARBA" id="ARBA00000967"/>
    </source>
</evidence>
<dbReference type="Pfam" id="PF02789">
    <property type="entry name" value="Peptidase_M17_N"/>
    <property type="match status" value="1"/>
</dbReference>
<dbReference type="EMBL" id="CP043617">
    <property type="protein sequence ID" value="QFR49232.1"/>
    <property type="molecule type" value="Genomic_DNA"/>
</dbReference>
<evidence type="ECO:0000256" key="3">
    <source>
        <dbReference type="ARBA" id="ARBA00009528"/>
    </source>
</evidence>
<dbReference type="InterPro" id="IPR011356">
    <property type="entry name" value="Leucine_aapep/pepB"/>
</dbReference>
<dbReference type="KEGG" id="sulg:FJR48_05610"/>
<comment type="cofactor">
    <cofactor evidence="8">
        <name>Mn(2+)</name>
        <dbReference type="ChEBI" id="CHEBI:29035"/>
    </cofactor>
    <text evidence="8">Binds 2 manganese ions per subunit.</text>
</comment>
<feature type="binding site" evidence="8">
    <location>
        <position position="240"/>
    </location>
    <ligand>
        <name>Mn(2+)</name>
        <dbReference type="ChEBI" id="CHEBI:29035"/>
        <label>2</label>
    </ligand>
</feature>
<dbReference type="GO" id="GO:0070006">
    <property type="term" value="F:metalloaminopeptidase activity"/>
    <property type="evidence" value="ECO:0007669"/>
    <property type="project" value="InterPro"/>
</dbReference>
<feature type="binding site" evidence="8">
    <location>
        <position position="240"/>
    </location>
    <ligand>
        <name>Mn(2+)</name>
        <dbReference type="ChEBI" id="CHEBI:29035"/>
        <label>1</label>
    </ligand>
</feature>
<dbReference type="InterPro" id="IPR043472">
    <property type="entry name" value="Macro_dom-like"/>
</dbReference>
<dbReference type="NCBIfam" id="NF002081">
    <property type="entry name" value="PRK00913.3-3"/>
    <property type="match status" value="1"/>
</dbReference>
<evidence type="ECO:0000256" key="5">
    <source>
        <dbReference type="ARBA" id="ARBA00022670"/>
    </source>
</evidence>
<dbReference type="Gene3D" id="3.40.220.10">
    <property type="entry name" value="Leucine Aminopeptidase, subunit E, domain 1"/>
    <property type="match status" value="1"/>
</dbReference>
<dbReference type="PRINTS" id="PR00481">
    <property type="entry name" value="LAMNOPPTDASE"/>
</dbReference>
<dbReference type="Gene3D" id="3.40.630.10">
    <property type="entry name" value="Zn peptidases"/>
    <property type="match status" value="1"/>
</dbReference>
<feature type="binding site" evidence="8">
    <location>
        <position position="235"/>
    </location>
    <ligand>
        <name>Mn(2+)</name>
        <dbReference type="ChEBI" id="CHEBI:29035"/>
        <label>2</label>
    </ligand>
</feature>
<dbReference type="PANTHER" id="PTHR11963:SF23">
    <property type="entry name" value="CYTOSOL AMINOPEPTIDASE"/>
    <property type="match status" value="1"/>
</dbReference>
<comment type="similarity">
    <text evidence="3 8">Belongs to the peptidase M17 family.</text>
</comment>
<dbReference type="PANTHER" id="PTHR11963">
    <property type="entry name" value="LEUCINE AMINOPEPTIDASE-RELATED"/>
    <property type="match status" value="1"/>
</dbReference>
<dbReference type="InterPro" id="IPR000819">
    <property type="entry name" value="Peptidase_M17_C"/>
</dbReference>
<dbReference type="GO" id="GO:0005737">
    <property type="term" value="C:cytoplasm"/>
    <property type="evidence" value="ECO:0007669"/>
    <property type="project" value="UniProtKB-SubCell"/>
</dbReference>
<evidence type="ECO:0000259" key="9">
    <source>
        <dbReference type="PROSITE" id="PS00631"/>
    </source>
</evidence>
<dbReference type="InterPro" id="IPR008283">
    <property type="entry name" value="Peptidase_M17_N"/>
</dbReference>
<dbReference type="RefSeq" id="WP_152307175.1">
    <property type="nucleotide sequence ID" value="NZ_CP043617.1"/>
</dbReference>
<gene>
    <name evidence="8" type="primary">pepA</name>
    <name evidence="10" type="ORF">FJR48_05610</name>
</gene>
<feature type="domain" description="Cytosol aminopeptidase" evidence="9">
    <location>
        <begin position="315"/>
        <end position="322"/>
    </location>
</feature>
<evidence type="ECO:0000256" key="8">
    <source>
        <dbReference type="HAMAP-Rule" id="MF_00181"/>
    </source>
</evidence>
<dbReference type="OrthoDB" id="9809354at2"/>
<evidence type="ECO:0000256" key="7">
    <source>
        <dbReference type="ARBA" id="ARBA00023211"/>
    </source>
</evidence>
<dbReference type="EC" id="3.4.11.1" evidence="8"/>
<accession>A0A5P8P0J4</accession>
<reference evidence="10 11" key="1">
    <citation type="submission" date="2019-09" db="EMBL/GenBank/DDBJ databases">
        <title>Sulfurimonas gotlandica sp. nov., a chemoautotrophic and psychrotolerant epsilonproteobacterium isolated from a pelagic redoxcline, and an emended description of the genus Sulfurimonas.</title>
        <authorList>
            <person name="Wang S."/>
            <person name="Jiang L."/>
            <person name="Shao S."/>
        </authorList>
    </citation>
    <scope>NUCLEOTIDE SEQUENCE [LARGE SCALE GENOMIC DNA]</scope>
    <source>
        <strain evidence="10 11">GYSZ_1</strain>
    </source>
</reference>
<feature type="binding site" evidence="8">
    <location>
        <position position="317"/>
    </location>
    <ligand>
        <name>Mn(2+)</name>
        <dbReference type="ChEBI" id="CHEBI:29035"/>
        <label>1</label>
    </ligand>
</feature>
<comment type="function">
    <text evidence="8">Presumably involved in the processing and regular turnover of intracellular proteins. Catalyzes the removal of unsubstituted N-terminal amino acids from various peptides.</text>
</comment>
<protein>
    <recommendedName>
        <fullName evidence="8">Probable cytosol aminopeptidase</fullName>
        <ecNumber evidence="8">3.4.11.1</ecNumber>
    </recommendedName>
    <alternativeName>
        <fullName evidence="8">Leucine aminopeptidase</fullName>
        <shortName evidence="8">LAP</shortName>
        <ecNumber evidence="8">3.4.11.10</ecNumber>
    </alternativeName>
    <alternativeName>
        <fullName evidence="8">Leucyl aminopeptidase</fullName>
    </alternativeName>
</protein>
<evidence type="ECO:0000256" key="4">
    <source>
        <dbReference type="ARBA" id="ARBA00022438"/>
    </source>
</evidence>
<comment type="catalytic activity">
    <reaction evidence="2 8">
        <text>Release of an N-terminal amino acid, preferentially leucine, but not glutamic or aspartic acids.</text>
        <dbReference type="EC" id="3.4.11.10"/>
    </reaction>
</comment>
<feature type="binding site" evidence="8">
    <location>
        <position position="319"/>
    </location>
    <ligand>
        <name>Mn(2+)</name>
        <dbReference type="ChEBI" id="CHEBI:29035"/>
        <label>2</label>
    </ligand>
</feature>
<dbReference type="Proteomes" id="UP000326944">
    <property type="component" value="Chromosome"/>
</dbReference>
<sequence length="472" mass="51872">MDIKLTSHSSRNNKNTTDVTVEFITKDKLKKQKENKLLDLAGFCGEQDTICFLHEKSLLACGIDSESSDDTRSVCSIAIKTLKSAKYKSASFQVTKKNIKAVVEGIILGGYEYTKYKSKPKKDTLKNIYLVCDDIKELQSDFEEAVIIAEATCFTRDIVNTIPEDMHPETLAKLSLKLAKENDLECNILDEKALKKEKCAAMLAVGRASRHESQLIHLTYKPKKKAKKVITLVGKGLTYDSGGLSLKPSTSMVTMKMDKAGACAVLGMIKAVSELKLDIEVHAFIGAVENMIGGDAYKPDDILVTRSGKTVEVRNTDAEGRLVLCDVLDYAQEKVKADYIFDFATLTGACMIALGQYTTGVMGHSTKIKHDIMMRASADSGELTGHLPFNRHLKKLLKSDIADISNVSSKPYGGAITAGLFLDNFIKDENKDKWLHFDIAGSAYTESPWDCNVYGGTGAGVRLISSFLKNIK</sequence>
<dbReference type="InterPro" id="IPR023042">
    <property type="entry name" value="Peptidase_M17_leu_NH2_pept"/>
</dbReference>
<dbReference type="SUPFAM" id="SSF53187">
    <property type="entry name" value="Zn-dependent exopeptidases"/>
    <property type="match status" value="1"/>
</dbReference>
<dbReference type="PROSITE" id="PS00631">
    <property type="entry name" value="CYTOSOL_AP"/>
    <property type="match status" value="1"/>
</dbReference>
<feature type="active site" evidence="8">
    <location>
        <position position="247"/>
    </location>
</feature>